<organism evidence="2">
    <name type="scientific">Tolypothrix bouteillei VB521301</name>
    <dbReference type="NCBI Taxonomy" id="1479485"/>
    <lineage>
        <taxon>Bacteria</taxon>
        <taxon>Bacillati</taxon>
        <taxon>Cyanobacteriota</taxon>
        <taxon>Cyanophyceae</taxon>
        <taxon>Nostocales</taxon>
        <taxon>Tolypothrichaceae</taxon>
        <taxon>Tolypothrix</taxon>
    </lineage>
</organism>
<protein>
    <submittedName>
        <fullName evidence="2">Uncharacterized protein</fullName>
    </submittedName>
</protein>
<dbReference type="RefSeq" id="WP_038082222.1">
    <property type="nucleotide sequence ID" value="NZ_JHEG04000001.1"/>
</dbReference>
<dbReference type="EMBL" id="JHEG02000059">
    <property type="protein sequence ID" value="KIE07155.1"/>
    <property type="molecule type" value="Genomic_DNA"/>
</dbReference>
<proteinExistence type="predicted"/>
<sequence>MIPKFDENGNLPPGVHFCEWEEFQEKFATNLTRQRMIRGLELAMTQLQEAGCRIIYIDGSFVTSKPTPGDFDACWEDDGVDINYLESIAPTLYNFALRRAEQKSRYKGEIFPASYPANETGTVYIDFFQFDTRTNTPKGIIAIDLVRWKP</sequence>
<dbReference type="Pfam" id="PF22014">
    <property type="entry name" value="DUF6932"/>
    <property type="match status" value="1"/>
</dbReference>
<keyword evidence="3" id="KW-1185">Reference proteome</keyword>
<dbReference type="OrthoDB" id="572713at2"/>
<accession>A0A0C1R4A7</accession>
<comment type="caution">
    <text evidence="2">The sequence shown here is derived from an EMBL/GenBank/DDBJ whole genome shotgun (WGS) entry which is preliminary data.</text>
</comment>
<evidence type="ECO:0000313" key="2">
    <source>
        <dbReference type="EMBL" id="KIE07155.1"/>
    </source>
</evidence>
<dbReference type="InterPro" id="IPR053860">
    <property type="entry name" value="DUF6932"/>
</dbReference>
<evidence type="ECO:0000313" key="1">
    <source>
        <dbReference type="EMBL" id="KAF3889423.1"/>
    </source>
</evidence>
<name>A0A0C1R4A7_9CYAN</name>
<reference evidence="1" key="2">
    <citation type="submission" date="2019-11" db="EMBL/GenBank/DDBJ databases">
        <title>Improved Assembly of Tolypothrix boutellei genome.</title>
        <authorList>
            <person name="Sarangi A.N."/>
            <person name="Mukherjee M."/>
            <person name="Ghosh S."/>
            <person name="Singh D."/>
            <person name="Das A."/>
            <person name="Kant S."/>
            <person name="Prusty A."/>
            <person name="Tripathy S."/>
        </authorList>
    </citation>
    <scope>NUCLEOTIDE SEQUENCE</scope>
    <source>
        <strain evidence="1">VB521301</strain>
    </source>
</reference>
<dbReference type="AlphaFoldDB" id="A0A0C1R4A7"/>
<evidence type="ECO:0000313" key="3">
    <source>
        <dbReference type="Proteomes" id="UP000029738"/>
    </source>
</evidence>
<reference evidence="2" key="1">
    <citation type="journal article" date="2015" name="Genome Announc.">
        <title>Draft Genome Sequence of Tolypothrix boutellei Strain VB521301.</title>
        <authorList>
            <person name="Chandrababunaidu M.M."/>
            <person name="Singh D."/>
            <person name="Sen D."/>
            <person name="Bhan S."/>
            <person name="Das S."/>
            <person name="Gupta A."/>
            <person name="Adhikary S.P."/>
            <person name="Tripathy S."/>
        </authorList>
    </citation>
    <scope>NUCLEOTIDE SEQUENCE</scope>
    <source>
        <strain evidence="2">VB521301</strain>
    </source>
</reference>
<dbReference type="STRING" id="1479485.DA73_0238980"/>
<gene>
    <name evidence="2" type="ORF">DA73_0238980</name>
    <name evidence="1" type="ORF">DA73_0400031025</name>
</gene>
<dbReference type="EMBL" id="JHEG04000001">
    <property type="protein sequence ID" value="KAF3889423.1"/>
    <property type="molecule type" value="Genomic_DNA"/>
</dbReference>
<dbReference type="Proteomes" id="UP000029738">
    <property type="component" value="Unassembled WGS sequence"/>
</dbReference>